<dbReference type="PROSITE" id="PS51855">
    <property type="entry name" value="MGS"/>
    <property type="match status" value="1"/>
</dbReference>
<dbReference type="InterPro" id="IPR036914">
    <property type="entry name" value="MGS-like_dom_sf"/>
</dbReference>
<dbReference type="SMART" id="SM00798">
    <property type="entry name" value="AICARFT_IMPCHas"/>
    <property type="match status" value="1"/>
</dbReference>
<evidence type="ECO:0000256" key="2">
    <source>
        <dbReference type="ARBA" id="ARBA00004954"/>
    </source>
</evidence>
<dbReference type="InterPro" id="IPR011607">
    <property type="entry name" value="MGS-like_dom"/>
</dbReference>
<dbReference type="PIRSF" id="PIRSF000414">
    <property type="entry name" value="AICARFT_IMPCHas"/>
    <property type="match status" value="1"/>
</dbReference>
<dbReference type="SUPFAM" id="SSF52335">
    <property type="entry name" value="Methylglyoxal synthase-like"/>
    <property type="match status" value="1"/>
</dbReference>
<evidence type="ECO:0000256" key="6">
    <source>
        <dbReference type="ARBA" id="ARBA00022801"/>
    </source>
</evidence>
<dbReference type="InterPro" id="IPR024051">
    <property type="entry name" value="AICAR_Tfase_dup_dom_sf"/>
</dbReference>
<dbReference type="GO" id="GO:0003937">
    <property type="term" value="F:IMP cyclohydrolase activity"/>
    <property type="evidence" value="ECO:0007669"/>
    <property type="project" value="UniProtKB-EC"/>
</dbReference>
<dbReference type="FunFam" id="3.40.50.1380:FF:000001">
    <property type="entry name" value="Bifunctional purine biosynthesis protein PurH"/>
    <property type="match status" value="1"/>
</dbReference>
<dbReference type="Gene3D" id="3.40.140.20">
    <property type="match status" value="2"/>
</dbReference>
<dbReference type="Pfam" id="PF02142">
    <property type="entry name" value="MGS"/>
    <property type="match status" value="1"/>
</dbReference>
<keyword evidence="7" id="KW-0511">Multifunctional enzyme</keyword>
<dbReference type="SMART" id="SM00851">
    <property type="entry name" value="MGS"/>
    <property type="match status" value="1"/>
</dbReference>
<evidence type="ECO:0000256" key="1">
    <source>
        <dbReference type="ARBA" id="ARBA00004844"/>
    </source>
</evidence>
<dbReference type="GO" id="GO:0004643">
    <property type="term" value="F:phosphoribosylaminoimidazolecarboxamide formyltransferase activity"/>
    <property type="evidence" value="ECO:0007669"/>
    <property type="project" value="UniProtKB-EC"/>
</dbReference>
<dbReference type="Pfam" id="PF01808">
    <property type="entry name" value="AICARFT_IMPCHas"/>
    <property type="match status" value="1"/>
</dbReference>
<sequence length="494" mass="52421">MPRALLSVYNKTGIEELARGLVASGWSIISSGGTAQALTAAGISVTDVADLTGVPAILDHRVVTLHPKVHGGILADTTLPQHVADMAEYGIEPIDLVVVNLYPFSSNPSVDLIDVGGPAMIRAAAKNFARVGVVVEPSQYEPVLAEISAKGALSLETRRRLSAEAFAATRDYDRAIEQWMSGDEKSALSLQLEHVSDLRYGENPHQTGTLYRLEGSHSWWNSAEQLGGKEMSYLNVFDADAAWKLVHQFSDAAAVVVKHANPCGVATGPTLFDAYQRAHACDPVSAFGGIIALNREVDEATAQEICNVFTEVVVAPAYSESALCALQGKKNLRIVRASASQLPEFELRSVSGGVLVQSPDGVHDDPATWTVASSTQPTPEQLQQANFAWKVCAAVSSNAIVVTQNNEAVGIGGGQQNRLDAARLACERAGTRAIGGVAASDAFFPFRDGLDMLATAGVHVVVEPGGSVRDEEVIAAANEHGIVLIFTGTRHFRH</sequence>
<accession>A0A6J7U8W9</accession>
<comment type="catalytic activity">
    <reaction evidence="8">
        <text>(6R)-10-formyltetrahydrofolate + 5-amino-1-(5-phospho-beta-D-ribosyl)imidazole-4-carboxamide = 5-formamido-1-(5-phospho-D-ribosyl)imidazole-4-carboxamide + (6S)-5,6,7,8-tetrahydrofolate</text>
        <dbReference type="Rhea" id="RHEA:22192"/>
        <dbReference type="ChEBI" id="CHEBI:57453"/>
        <dbReference type="ChEBI" id="CHEBI:58467"/>
        <dbReference type="ChEBI" id="CHEBI:58475"/>
        <dbReference type="ChEBI" id="CHEBI:195366"/>
        <dbReference type="EC" id="2.1.2.3"/>
    </reaction>
</comment>
<evidence type="ECO:0000313" key="11">
    <source>
        <dbReference type="EMBL" id="CAB5009961.1"/>
    </source>
</evidence>
<protein>
    <submittedName>
        <fullName evidence="12">Unannotated protein</fullName>
    </submittedName>
</protein>
<dbReference type="EMBL" id="CAFBPN010000005">
    <property type="protein sequence ID" value="CAB5009961.1"/>
    <property type="molecule type" value="Genomic_DNA"/>
</dbReference>
<dbReference type="NCBIfam" id="TIGR00355">
    <property type="entry name" value="purH"/>
    <property type="match status" value="1"/>
</dbReference>
<keyword evidence="6" id="KW-0378">Hydrolase</keyword>
<dbReference type="EMBL" id="CAFBQU010000007">
    <property type="protein sequence ID" value="CAB5062211.1"/>
    <property type="molecule type" value="Genomic_DNA"/>
</dbReference>
<evidence type="ECO:0000259" key="10">
    <source>
        <dbReference type="PROSITE" id="PS51855"/>
    </source>
</evidence>
<proteinExistence type="inferred from homology"/>
<dbReference type="FunFam" id="3.40.140.20:FF:000001">
    <property type="entry name" value="Bifunctional purine biosynthesis protein PurH"/>
    <property type="match status" value="1"/>
</dbReference>
<comment type="catalytic activity">
    <reaction evidence="9">
        <text>IMP + H2O = 5-formamido-1-(5-phospho-D-ribosyl)imidazole-4-carboxamide</text>
        <dbReference type="Rhea" id="RHEA:18445"/>
        <dbReference type="ChEBI" id="CHEBI:15377"/>
        <dbReference type="ChEBI" id="CHEBI:58053"/>
        <dbReference type="ChEBI" id="CHEBI:58467"/>
        <dbReference type="EC" id="3.5.4.10"/>
    </reaction>
</comment>
<dbReference type="AlphaFoldDB" id="A0A6J7U8W9"/>
<dbReference type="PANTHER" id="PTHR11692:SF0">
    <property type="entry name" value="BIFUNCTIONAL PURINE BIOSYNTHESIS PROTEIN ATIC"/>
    <property type="match status" value="1"/>
</dbReference>
<evidence type="ECO:0000256" key="5">
    <source>
        <dbReference type="ARBA" id="ARBA00022755"/>
    </source>
</evidence>
<evidence type="ECO:0000256" key="4">
    <source>
        <dbReference type="ARBA" id="ARBA00022679"/>
    </source>
</evidence>
<gene>
    <name evidence="11" type="ORF">UFOPK4098_00224</name>
    <name evidence="12" type="ORF">UFOPK4347_00459</name>
</gene>
<dbReference type="GO" id="GO:0005829">
    <property type="term" value="C:cytosol"/>
    <property type="evidence" value="ECO:0007669"/>
    <property type="project" value="TreeGrafter"/>
</dbReference>
<dbReference type="SUPFAM" id="SSF53927">
    <property type="entry name" value="Cytidine deaminase-like"/>
    <property type="match status" value="1"/>
</dbReference>
<evidence type="ECO:0000256" key="9">
    <source>
        <dbReference type="ARBA" id="ARBA00050687"/>
    </source>
</evidence>
<dbReference type="NCBIfam" id="NF002049">
    <property type="entry name" value="PRK00881.1"/>
    <property type="match status" value="1"/>
</dbReference>
<dbReference type="HAMAP" id="MF_00139">
    <property type="entry name" value="PurH"/>
    <property type="match status" value="1"/>
</dbReference>
<evidence type="ECO:0000313" key="12">
    <source>
        <dbReference type="EMBL" id="CAB5062211.1"/>
    </source>
</evidence>
<comment type="pathway">
    <text evidence="2">Purine metabolism; IMP biosynthesis via de novo pathway; 5-formamido-1-(5-phospho-D-ribosyl)imidazole-4-carboxamide from 5-amino-1-(5-phospho-D-ribosyl)imidazole-4-carboxamide (10-formyl THF route): step 1/1.</text>
</comment>
<organism evidence="12">
    <name type="scientific">freshwater metagenome</name>
    <dbReference type="NCBI Taxonomy" id="449393"/>
    <lineage>
        <taxon>unclassified sequences</taxon>
        <taxon>metagenomes</taxon>
        <taxon>ecological metagenomes</taxon>
    </lineage>
</organism>
<evidence type="ECO:0000256" key="8">
    <source>
        <dbReference type="ARBA" id="ARBA00050488"/>
    </source>
</evidence>
<name>A0A6J7U8W9_9ZZZZ</name>
<comment type="similarity">
    <text evidence="3">Belongs to the PurH family.</text>
</comment>
<reference evidence="12" key="1">
    <citation type="submission" date="2020-05" db="EMBL/GenBank/DDBJ databases">
        <authorList>
            <person name="Chiriac C."/>
            <person name="Salcher M."/>
            <person name="Ghai R."/>
            <person name="Kavagutti S V."/>
        </authorList>
    </citation>
    <scope>NUCLEOTIDE SEQUENCE</scope>
</reference>
<dbReference type="PANTHER" id="PTHR11692">
    <property type="entry name" value="BIFUNCTIONAL PURINE BIOSYNTHESIS PROTEIN PURH"/>
    <property type="match status" value="1"/>
</dbReference>
<keyword evidence="4" id="KW-0808">Transferase</keyword>
<dbReference type="UniPathway" id="UPA00074">
    <property type="reaction ID" value="UER00133"/>
</dbReference>
<evidence type="ECO:0000256" key="7">
    <source>
        <dbReference type="ARBA" id="ARBA00023268"/>
    </source>
</evidence>
<dbReference type="Gene3D" id="3.40.50.1380">
    <property type="entry name" value="Methylglyoxal synthase-like domain"/>
    <property type="match status" value="1"/>
</dbReference>
<feature type="domain" description="MGS-like" evidence="10">
    <location>
        <begin position="1"/>
        <end position="135"/>
    </location>
</feature>
<dbReference type="GO" id="GO:0006189">
    <property type="term" value="P:'de novo' IMP biosynthetic process"/>
    <property type="evidence" value="ECO:0007669"/>
    <property type="project" value="UniProtKB-UniPathway"/>
</dbReference>
<evidence type="ECO:0000256" key="3">
    <source>
        <dbReference type="ARBA" id="ARBA00007667"/>
    </source>
</evidence>
<dbReference type="InterPro" id="IPR016193">
    <property type="entry name" value="Cytidine_deaminase-like"/>
</dbReference>
<dbReference type="InterPro" id="IPR002695">
    <property type="entry name" value="PurH-like"/>
</dbReference>
<comment type="pathway">
    <text evidence="1">Purine metabolism; IMP biosynthesis via de novo pathway; IMP from 5-formamido-1-(5-phospho-D-ribosyl)imidazole-4-carboxamide: step 1/1.</text>
</comment>
<keyword evidence="5" id="KW-0658">Purine biosynthesis</keyword>